<proteinExistence type="predicted"/>
<reference evidence="1" key="1">
    <citation type="submission" date="2021-06" db="EMBL/GenBank/DDBJ databases">
        <authorList>
            <person name="Kallberg Y."/>
            <person name="Tangrot J."/>
            <person name="Rosling A."/>
        </authorList>
    </citation>
    <scope>NUCLEOTIDE SEQUENCE</scope>
    <source>
        <strain evidence="1">CL551</strain>
    </source>
</reference>
<dbReference type="AlphaFoldDB" id="A0A9N9C5M1"/>
<dbReference type="EMBL" id="CAJVPV010005294">
    <property type="protein sequence ID" value="CAG8588559.1"/>
    <property type="molecule type" value="Genomic_DNA"/>
</dbReference>
<evidence type="ECO:0000313" key="1">
    <source>
        <dbReference type="EMBL" id="CAG8588559.1"/>
    </source>
</evidence>
<keyword evidence="2" id="KW-1185">Reference proteome</keyword>
<organism evidence="1 2">
    <name type="scientific">Acaulospora morrowiae</name>
    <dbReference type="NCBI Taxonomy" id="94023"/>
    <lineage>
        <taxon>Eukaryota</taxon>
        <taxon>Fungi</taxon>
        <taxon>Fungi incertae sedis</taxon>
        <taxon>Mucoromycota</taxon>
        <taxon>Glomeromycotina</taxon>
        <taxon>Glomeromycetes</taxon>
        <taxon>Diversisporales</taxon>
        <taxon>Acaulosporaceae</taxon>
        <taxon>Acaulospora</taxon>
    </lineage>
</organism>
<name>A0A9N9C5M1_9GLOM</name>
<sequence length="68" mass="7821">MGYAFFCRAKPLTWHRRYFTLINQFTITSNLPSPIQNSTKPIANTTAVTSKIEPISLEDKVIDEFLDE</sequence>
<feature type="non-terminal residue" evidence="1">
    <location>
        <position position="68"/>
    </location>
</feature>
<dbReference type="Proteomes" id="UP000789342">
    <property type="component" value="Unassembled WGS sequence"/>
</dbReference>
<evidence type="ECO:0000313" key="2">
    <source>
        <dbReference type="Proteomes" id="UP000789342"/>
    </source>
</evidence>
<accession>A0A9N9C5M1</accession>
<gene>
    <name evidence="1" type="ORF">AMORRO_LOCUS7240</name>
</gene>
<protein>
    <submittedName>
        <fullName evidence="1">14810_t:CDS:1</fullName>
    </submittedName>
</protein>
<comment type="caution">
    <text evidence="1">The sequence shown here is derived from an EMBL/GenBank/DDBJ whole genome shotgun (WGS) entry which is preliminary data.</text>
</comment>